<dbReference type="InterPro" id="IPR007554">
    <property type="entry name" value="Glycerophosphate_synth"/>
</dbReference>
<dbReference type="Pfam" id="PF00535">
    <property type="entry name" value="Glycos_transf_2"/>
    <property type="match status" value="1"/>
</dbReference>
<comment type="caution">
    <text evidence="2">The sequence shown here is derived from an EMBL/GenBank/DDBJ whole genome shotgun (WGS) entry which is preliminary data.</text>
</comment>
<dbReference type="InterPro" id="IPR029044">
    <property type="entry name" value="Nucleotide-diphossugar_trans"/>
</dbReference>
<accession>A0ABT7SCX2</accession>
<dbReference type="CDD" id="cd00761">
    <property type="entry name" value="Glyco_tranf_GTA_type"/>
    <property type="match status" value="1"/>
</dbReference>
<dbReference type="InterPro" id="IPR001173">
    <property type="entry name" value="Glyco_trans_2-like"/>
</dbReference>
<sequence>MPAPDPRAAARPLVSVVVPVYDVEEYLDACLVSITEQDWPSLEVVVVDDGSTDASLEVAHAFAARDPRVRVHGFENAGLGAARNRGAALATGEYLLFADSDDVVLPGALTALAGSLEATGSDVASGNVRRMRGATLLPSPPHEAALARRRLRTRLADDPVLVQDTTAWNKVFRTSFWREHDLRWGEGVLYEDMATVARAFGVARAVDVVGVPTYVWRYRDSGVSITQRRSETRNLRDRLLALDGSEPPFRAAGSAVLDAFVEKVLTLDLALYVAAAPDADDEFRSLLGAAVERWLGAASDAVRRRVPVRRRAQLELARAGRFAEAAAVDAWFAEHAGDLPTTVGADGVRAVQVPAALTPGGALPAAAVAADGTRHETAVGRVDLDGEDLVLTGWTTGPGDAPATLTLTAPSRWQARAASRAWLAPLARLAGTTRVDLPTVAAEVPEAPDTAAGRGFAARVPVRRLLDVPGDLGWRVTTGDEGERPVVARASAPRTPARALDGGVLLQVAGGGGEPVELRVTHPAVRATAVRWEGDVAVVEVAATGPVRSASLQPSDEAALVEVENRSDGATLRIAVPAEGGRRTVRASTAAGSVAVVWSVPHAPASFSEAGVAARADRRGRLVVEPASTGLEVDSLAVAPGPVLEVAGTVRGTVTDASLGLEPAEGGARDDVRHAVRRDGARFTATVPLTAPSSDGVRRPLPADARPALVWSGTDTGGAARLTPDASALLPQRVPTPEGLVELSPASGDRVAVKVRPALAPDETGRGRRRRVAAEAAALTRQTPLTDEVVVLQTGDGALESPRAVVDELARRGSADRVLWAVGDASVATPEGAPTLLVGSRAFHETLGRARLVVCDGPLPAAFERRPGQTVLQTGHARPLGRIGHDLGSIRPTDLAQLVHDAGQWSLLLSPGSWATPALRRGLGYPGEVAGVGTPGADALVRADAAAVRAELAAVLGLADDVRVVLWSPVPQGIARVDTGALARDLGAGYAVLTSEGRRVRRAGADGRDVAVPVAVLTAVVGADTHVTNHLSGALDLVLTRGDVHLIGRAAGTGTPDDLRAVTPAPAVDRAELVTALRAHAAPDWSAFRVRCCALQDGHAAERAVDALERHAGRATEG</sequence>
<dbReference type="InterPro" id="IPR043149">
    <property type="entry name" value="TagF_N"/>
</dbReference>
<dbReference type="SUPFAM" id="SSF53448">
    <property type="entry name" value="Nucleotide-diphospho-sugar transferases"/>
    <property type="match status" value="1"/>
</dbReference>
<keyword evidence="2" id="KW-0328">Glycosyltransferase</keyword>
<dbReference type="Proteomes" id="UP001529338">
    <property type="component" value="Unassembled WGS sequence"/>
</dbReference>
<dbReference type="GO" id="GO:0016757">
    <property type="term" value="F:glycosyltransferase activity"/>
    <property type="evidence" value="ECO:0007669"/>
    <property type="project" value="UniProtKB-KW"/>
</dbReference>
<dbReference type="Pfam" id="PF04464">
    <property type="entry name" value="Glyphos_transf"/>
    <property type="match status" value="1"/>
</dbReference>
<gene>
    <name evidence="2" type="ORF">QRT04_03700</name>
</gene>
<dbReference type="PANTHER" id="PTHR22916">
    <property type="entry name" value="GLYCOSYLTRANSFERASE"/>
    <property type="match status" value="1"/>
</dbReference>
<keyword evidence="2" id="KW-0808">Transferase</keyword>
<feature type="domain" description="Glycosyltransferase 2-like" evidence="1">
    <location>
        <begin position="15"/>
        <end position="174"/>
    </location>
</feature>
<dbReference type="PANTHER" id="PTHR22916:SF3">
    <property type="entry name" value="UDP-GLCNAC:BETAGAL BETA-1,3-N-ACETYLGLUCOSAMINYLTRANSFERASE-LIKE PROTEIN 1"/>
    <property type="match status" value="1"/>
</dbReference>
<dbReference type="EMBL" id="JAUCGQ010000001">
    <property type="protein sequence ID" value="MDM7854025.1"/>
    <property type="molecule type" value="Genomic_DNA"/>
</dbReference>
<dbReference type="EC" id="2.4.-.-" evidence="2"/>
<organism evidence="2 3">
    <name type="scientific">Cellulomonas alba</name>
    <dbReference type="NCBI Taxonomy" id="3053467"/>
    <lineage>
        <taxon>Bacteria</taxon>
        <taxon>Bacillati</taxon>
        <taxon>Actinomycetota</taxon>
        <taxon>Actinomycetes</taxon>
        <taxon>Micrococcales</taxon>
        <taxon>Cellulomonadaceae</taxon>
        <taxon>Cellulomonas</taxon>
    </lineage>
</organism>
<dbReference type="Gene3D" id="3.40.50.11820">
    <property type="match status" value="1"/>
</dbReference>
<dbReference type="Gene3D" id="3.90.550.10">
    <property type="entry name" value="Spore Coat Polysaccharide Biosynthesis Protein SpsA, Chain A"/>
    <property type="match status" value="1"/>
</dbReference>
<protein>
    <submittedName>
        <fullName evidence="2">Glycosyltransferase</fullName>
        <ecNumber evidence="2">2.4.-.-</ecNumber>
    </submittedName>
</protein>
<evidence type="ECO:0000313" key="2">
    <source>
        <dbReference type="EMBL" id="MDM7854025.1"/>
    </source>
</evidence>
<evidence type="ECO:0000259" key="1">
    <source>
        <dbReference type="Pfam" id="PF00535"/>
    </source>
</evidence>
<name>A0ABT7SCX2_9CELL</name>
<evidence type="ECO:0000313" key="3">
    <source>
        <dbReference type="Proteomes" id="UP001529338"/>
    </source>
</evidence>
<proteinExistence type="predicted"/>
<reference evidence="2 3" key="1">
    <citation type="submission" date="2023-06" db="EMBL/GenBank/DDBJ databases">
        <title>Cellulomonas sp. MW4 Whole genome sequence.</title>
        <authorList>
            <person name="Park S."/>
        </authorList>
    </citation>
    <scope>NUCLEOTIDE SEQUENCE [LARGE SCALE GENOMIC DNA]</scope>
    <source>
        <strain evidence="2 3">MW4</strain>
    </source>
</reference>
<keyword evidence="3" id="KW-1185">Reference proteome</keyword>
<dbReference type="RefSeq" id="WP_289453582.1">
    <property type="nucleotide sequence ID" value="NZ_JAUCGQ010000001.1"/>
</dbReference>